<evidence type="ECO:0000256" key="1">
    <source>
        <dbReference type="SAM" id="Phobius"/>
    </source>
</evidence>
<sequence length="322" mass="35002">MYGLILRLSTFNPAGLVALVGLSLFTIRGPSTGPLSYIDVLSLALRIHDQPSDEFPMAGAMRTGGTCRIGNSVTVSYLQTIGRSGHLVTARVFPNPSHNPSLSPLNRHFQSLFVADVPATLPYLLAPALTVTTAVFLGYIQDWWGLGVLVTLALSRLINVVVARRIWRSNKRSLLEKKSGVDGALFILCSQDRWILLRGAEDDLETLIAGQGSQDKSMMERFAVSFAVLSVYVAVVLSFLASTMGSILIACLLLCSSAILSLSNMLTPCLRLPDCYVCVQGLPKKYNQRLEMAKELIEASGRDDWAIGLGLVTPEKSTVEKE</sequence>
<accession>A0A2H3DL00</accession>
<evidence type="ECO:0000313" key="2">
    <source>
        <dbReference type="EMBL" id="PBK92152.1"/>
    </source>
</evidence>
<dbReference type="AlphaFoldDB" id="A0A2H3DL00"/>
<feature type="transmembrane region" description="Helical" evidence="1">
    <location>
        <begin position="6"/>
        <end position="27"/>
    </location>
</feature>
<keyword evidence="3" id="KW-1185">Reference proteome</keyword>
<protein>
    <submittedName>
        <fullName evidence="2">Uncharacterized protein</fullName>
    </submittedName>
</protein>
<dbReference type="InParanoid" id="A0A2H3DL00"/>
<gene>
    <name evidence="2" type="ORF">ARMGADRAFT_179233</name>
</gene>
<reference evidence="3" key="1">
    <citation type="journal article" date="2017" name="Nat. Ecol. Evol.">
        <title>Genome expansion and lineage-specific genetic innovations in the forest pathogenic fungi Armillaria.</title>
        <authorList>
            <person name="Sipos G."/>
            <person name="Prasanna A.N."/>
            <person name="Walter M.C."/>
            <person name="O'Connor E."/>
            <person name="Balint B."/>
            <person name="Krizsan K."/>
            <person name="Kiss B."/>
            <person name="Hess J."/>
            <person name="Varga T."/>
            <person name="Slot J."/>
            <person name="Riley R."/>
            <person name="Boka B."/>
            <person name="Rigling D."/>
            <person name="Barry K."/>
            <person name="Lee J."/>
            <person name="Mihaltcheva S."/>
            <person name="LaButti K."/>
            <person name="Lipzen A."/>
            <person name="Waldron R."/>
            <person name="Moloney N.M."/>
            <person name="Sperisen C."/>
            <person name="Kredics L."/>
            <person name="Vagvoelgyi C."/>
            <person name="Patrignani A."/>
            <person name="Fitzpatrick D."/>
            <person name="Nagy I."/>
            <person name="Doyle S."/>
            <person name="Anderson J.B."/>
            <person name="Grigoriev I.V."/>
            <person name="Gueldener U."/>
            <person name="Muensterkoetter M."/>
            <person name="Nagy L.G."/>
        </authorList>
    </citation>
    <scope>NUCLEOTIDE SEQUENCE [LARGE SCALE GENOMIC DNA]</scope>
    <source>
        <strain evidence="3">Ar21-2</strain>
    </source>
</reference>
<dbReference type="EMBL" id="KZ293659">
    <property type="protein sequence ID" value="PBK92152.1"/>
    <property type="molecule type" value="Genomic_DNA"/>
</dbReference>
<feature type="transmembrane region" description="Helical" evidence="1">
    <location>
        <begin position="143"/>
        <end position="162"/>
    </location>
</feature>
<keyword evidence="1" id="KW-0472">Membrane</keyword>
<keyword evidence="1" id="KW-0812">Transmembrane</keyword>
<organism evidence="2 3">
    <name type="scientific">Armillaria gallica</name>
    <name type="common">Bulbous honey fungus</name>
    <name type="synonym">Armillaria bulbosa</name>
    <dbReference type="NCBI Taxonomy" id="47427"/>
    <lineage>
        <taxon>Eukaryota</taxon>
        <taxon>Fungi</taxon>
        <taxon>Dikarya</taxon>
        <taxon>Basidiomycota</taxon>
        <taxon>Agaricomycotina</taxon>
        <taxon>Agaricomycetes</taxon>
        <taxon>Agaricomycetidae</taxon>
        <taxon>Agaricales</taxon>
        <taxon>Marasmiineae</taxon>
        <taxon>Physalacriaceae</taxon>
        <taxon>Armillaria</taxon>
    </lineage>
</organism>
<evidence type="ECO:0000313" key="3">
    <source>
        <dbReference type="Proteomes" id="UP000217790"/>
    </source>
</evidence>
<feature type="transmembrane region" description="Helical" evidence="1">
    <location>
        <begin position="222"/>
        <end position="241"/>
    </location>
</feature>
<keyword evidence="1" id="KW-1133">Transmembrane helix</keyword>
<dbReference type="STRING" id="47427.A0A2H3DL00"/>
<name>A0A2H3DL00_ARMGA</name>
<dbReference type="Proteomes" id="UP000217790">
    <property type="component" value="Unassembled WGS sequence"/>
</dbReference>
<dbReference type="OrthoDB" id="2930658at2759"/>
<proteinExistence type="predicted"/>
<feature type="transmembrane region" description="Helical" evidence="1">
    <location>
        <begin position="112"/>
        <end position="137"/>
    </location>
</feature>
<feature type="transmembrane region" description="Helical" evidence="1">
    <location>
        <begin position="247"/>
        <end position="266"/>
    </location>
</feature>